<dbReference type="Pfam" id="PF15407">
    <property type="entry name" value="Spo7_2_N"/>
    <property type="match status" value="1"/>
</dbReference>
<dbReference type="SMART" id="SM01316">
    <property type="entry name" value="Spo7_2_N"/>
    <property type="match status" value="1"/>
</dbReference>
<feature type="compositionally biased region" description="Polar residues" evidence="1">
    <location>
        <begin position="181"/>
        <end position="196"/>
    </location>
</feature>
<feature type="compositionally biased region" description="Basic and acidic residues" evidence="1">
    <location>
        <begin position="1033"/>
        <end position="1052"/>
    </location>
</feature>
<name>A0A5N6GHV3_ASPFL</name>
<feature type="compositionally biased region" description="Polar residues" evidence="1">
    <location>
        <begin position="161"/>
        <end position="173"/>
    </location>
</feature>
<dbReference type="AlphaFoldDB" id="A0A5N6GHV3"/>
<evidence type="ECO:0000259" key="2">
    <source>
        <dbReference type="PROSITE" id="PS50003"/>
    </source>
</evidence>
<feature type="region of interest" description="Disordered" evidence="1">
    <location>
        <begin position="725"/>
        <end position="753"/>
    </location>
</feature>
<dbReference type="GO" id="GO:0005628">
    <property type="term" value="C:prospore membrane"/>
    <property type="evidence" value="ECO:0007669"/>
    <property type="project" value="TreeGrafter"/>
</dbReference>
<feature type="compositionally biased region" description="Basic and acidic residues" evidence="1">
    <location>
        <begin position="87"/>
        <end position="101"/>
    </location>
</feature>
<dbReference type="Pfam" id="PF23207">
    <property type="entry name" value="PH_SPO71"/>
    <property type="match status" value="1"/>
</dbReference>
<accession>A0A5N6GHV3</accession>
<protein>
    <submittedName>
        <fullName evidence="3">Pleckstrin homology domain-containing protein</fullName>
    </submittedName>
</protein>
<proteinExistence type="predicted"/>
<dbReference type="Pfam" id="PF15404">
    <property type="entry name" value="PH_4"/>
    <property type="match status" value="1"/>
</dbReference>
<dbReference type="PANTHER" id="PTHR28076:SF1">
    <property type="entry name" value="PROSPORE MEMBRANE ADAPTER PROTEIN SPO71"/>
    <property type="match status" value="1"/>
</dbReference>
<dbReference type="Gene3D" id="2.30.29.30">
    <property type="entry name" value="Pleckstrin-homology domain (PH domain)/Phosphotyrosine-binding domain (PTB)"/>
    <property type="match status" value="1"/>
</dbReference>
<dbReference type="EMBL" id="ML734687">
    <property type="protein sequence ID" value="KAB8241548.1"/>
    <property type="molecule type" value="Genomic_DNA"/>
</dbReference>
<dbReference type="PROSITE" id="PS50003">
    <property type="entry name" value="PH_DOMAIN"/>
    <property type="match status" value="1"/>
</dbReference>
<dbReference type="SUPFAM" id="SSF50729">
    <property type="entry name" value="PH domain-like"/>
    <property type="match status" value="1"/>
</dbReference>
<dbReference type="SMART" id="SM00233">
    <property type="entry name" value="PH"/>
    <property type="match status" value="3"/>
</dbReference>
<feature type="compositionally biased region" description="Acidic residues" evidence="1">
    <location>
        <begin position="102"/>
        <end position="117"/>
    </location>
</feature>
<gene>
    <name evidence="3" type="ORF">BDV35DRAFT_384823</name>
</gene>
<dbReference type="InterPro" id="IPR011993">
    <property type="entry name" value="PH-like_dom_sf"/>
</dbReference>
<dbReference type="PANTHER" id="PTHR28076">
    <property type="entry name" value="SPORULATION-SPECIFIC PROTEIN 71"/>
    <property type="match status" value="1"/>
</dbReference>
<dbReference type="InterPro" id="IPR040345">
    <property type="entry name" value="Mug56/Spo71"/>
</dbReference>
<feature type="domain" description="PH" evidence="2">
    <location>
        <begin position="856"/>
        <end position="1027"/>
    </location>
</feature>
<feature type="region of interest" description="Disordered" evidence="1">
    <location>
        <begin position="79"/>
        <end position="263"/>
    </location>
</feature>
<dbReference type="GO" id="GO:1902657">
    <property type="term" value="P:protein localization to prospore membrane"/>
    <property type="evidence" value="ECO:0007669"/>
    <property type="project" value="InterPro"/>
</dbReference>
<dbReference type="VEuPathDB" id="FungiDB:F9C07_3914"/>
<evidence type="ECO:0000313" key="3">
    <source>
        <dbReference type="EMBL" id="KAB8241548.1"/>
    </source>
</evidence>
<reference evidence="3" key="1">
    <citation type="submission" date="2019-04" db="EMBL/GenBank/DDBJ databases">
        <title>Friends and foes A comparative genomics study of 23 Aspergillus species from section Flavi.</title>
        <authorList>
            <consortium name="DOE Joint Genome Institute"/>
            <person name="Kjaerbolling I."/>
            <person name="Vesth T."/>
            <person name="Frisvad J.C."/>
            <person name="Nybo J.L."/>
            <person name="Theobald S."/>
            <person name="Kildgaard S."/>
            <person name="Isbrandt T."/>
            <person name="Kuo A."/>
            <person name="Sato A."/>
            <person name="Lyhne E.K."/>
            <person name="Kogle M.E."/>
            <person name="Wiebenga A."/>
            <person name="Kun R.S."/>
            <person name="Lubbers R.J."/>
            <person name="Makela M.R."/>
            <person name="Barry K."/>
            <person name="Chovatia M."/>
            <person name="Clum A."/>
            <person name="Daum C."/>
            <person name="Haridas S."/>
            <person name="He G."/>
            <person name="LaButti K."/>
            <person name="Lipzen A."/>
            <person name="Mondo S."/>
            <person name="Riley R."/>
            <person name="Salamov A."/>
            <person name="Simmons B.A."/>
            <person name="Magnuson J.K."/>
            <person name="Henrissat B."/>
            <person name="Mortensen U.H."/>
            <person name="Larsen T.O."/>
            <person name="Devries R.P."/>
            <person name="Grigoriev I.V."/>
            <person name="Machida M."/>
            <person name="Baker S.E."/>
            <person name="Andersen M.R."/>
        </authorList>
    </citation>
    <scope>NUCLEOTIDE SEQUENCE [LARGE SCALE GENOMIC DNA]</scope>
    <source>
        <strain evidence="3">CBS 121.62</strain>
    </source>
</reference>
<dbReference type="Proteomes" id="UP000325434">
    <property type="component" value="Unassembled WGS sequence"/>
</dbReference>
<feature type="compositionally biased region" description="Polar residues" evidence="1">
    <location>
        <begin position="138"/>
        <end position="148"/>
    </location>
</feature>
<feature type="region of interest" description="Disordered" evidence="1">
    <location>
        <begin position="1033"/>
        <end position="1066"/>
    </location>
</feature>
<dbReference type="InterPro" id="IPR039486">
    <property type="entry name" value="Mug56/Spo71_PH"/>
</dbReference>
<dbReference type="InterPro" id="IPR001849">
    <property type="entry name" value="PH_domain"/>
</dbReference>
<evidence type="ECO:0000256" key="1">
    <source>
        <dbReference type="SAM" id="MobiDB-lite"/>
    </source>
</evidence>
<dbReference type="VEuPathDB" id="FungiDB:AFLA_002489"/>
<dbReference type="InterPro" id="IPR029217">
    <property type="entry name" value="Spo7_2_N"/>
</dbReference>
<feature type="compositionally biased region" description="Polar residues" evidence="1">
    <location>
        <begin position="203"/>
        <end position="232"/>
    </location>
</feature>
<dbReference type="InterPro" id="IPR057379">
    <property type="entry name" value="PH_SPO71"/>
</dbReference>
<sequence length="1103" mass="127363">METDLHTAFDDHHHGLEPEFYTAEKLRYASANHVHVTSRRFFIGPIPKGWLQNHRKSWYKTRLKFKNYSSKTVTFRAETDVAQYTQDPERIELSPEQTKNDEPEDTTEGEQAEDSSEQEAGGNRALRTLSEPLGETTEAPSLHTSDTPGPSMLVPERHNRTPASTATDAQSYMTAREIAPSTDSVGQTSGDHSSVETIRPLSKPTSRTMSQYEASQSSPTASQSELGSTTPLLRSRSPLKGKGRVTRALSTPDPETQEVESTEDLGDERLRFHKRAIKYNDNLLDRQQRLKSRISRTHNMVSGTLSRRRKVKAGEIIKAERMLVRIEETEHELPEDYGENDSWSMETRVADNWREFLVVFRATSDEDAPFTLQMYKTRVIPEIQRYNTRAKPYHEIPLGRKKAKLNLYSSLDKTIVIWGPSKHGTKIYIIRPKSTAHAVEWYTSLGYALGRRRASSLSIDVPDLGVSLTFKNPFEQLEARLEENERSGILAHSAPQKAAAAEIIIRGCFEVLDKHPEWTDVLHKWSKTERMGLAWKRYDRLEWVHGINEERMYGTLAMQRTHQLQLRPRQHYRTHVHNDDKRDEEPEPVEGFLIRLTSQRGVHQRMNKMFFKRLYCFTQDHYLFFCRPAKSLPPAPPRLRADDSNIPSTQDILNEMPLSYDIDPFPIQDGEITWLSSGNKEHIKRHDEEAFAQLRRNLHNLTNADGYIDICQVHEVRDVHRDSCPADRNIREGPDVEFNPEARDTRRDDGATQKFDDDKTFEMLLDNDLVVRFQAYDERTKNEWMKRLDALVKYWKARCAADAAELKILRQRNLEILDIDEEMESVVGQFAQKWEVRRAEASPLLHNMCALTGCRAINMSGQLFRKPRRHSTFKRCNVILTDGKLLIYRNSLRKRNGVQIPHVHSSLEATIDLSDCYVYSGLLTESDLLYTNQTFDSNRPSHRTLPRAYLSTDAYTSSDEDTAITFVVWQPLRKNLFRARERGVKGETKQTLKQVSKLGVHGRTAVFKARSRVDKDRWVMSIASEIDRLQESKPEDVRDMFGEEEPNRDNRRQYAKNTESCADRNGQRRIATSEVGEEGEWLARWFRGGLSEGWCGGGWRWRG</sequence>
<organism evidence="3">
    <name type="scientific">Aspergillus flavus</name>
    <dbReference type="NCBI Taxonomy" id="5059"/>
    <lineage>
        <taxon>Eukaryota</taxon>
        <taxon>Fungi</taxon>
        <taxon>Dikarya</taxon>
        <taxon>Ascomycota</taxon>
        <taxon>Pezizomycotina</taxon>
        <taxon>Eurotiomycetes</taxon>
        <taxon>Eurotiomycetidae</taxon>
        <taxon>Eurotiales</taxon>
        <taxon>Aspergillaceae</taxon>
        <taxon>Aspergillus</taxon>
        <taxon>Aspergillus subgen. Circumdati</taxon>
    </lineage>
</organism>